<dbReference type="EC" id="6.3.4.20" evidence="9 11"/>
<comment type="pathway">
    <text evidence="1 11">Purine metabolism; 7-cyano-7-deazaguanine biosynthesis.</text>
</comment>
<dbReference type="GO" id="GO:0016879">
    <property type="term" value="F:ligase activity, forming carbon-nitrogen bonds"/>
    <property type="evidence" value="ECO:0007669"/>
    <property type="project" value="UniProtKB-UniRule"/>
</dbReference>
<comment type="catalytic activity">
    <reaction evidence="10 11">
        <text>7-carboxy-7-carbaguanine + NH4(+) + 2 ATP = 7-cyano-7-carbaguanine + 2 AMP + 2 diphosphate + 2 H(+)</text>
        <dbReference type="Rhea" id="RHEA:27982"/>
        <dbReference type="ChEBI" id="CHEBI:15378"/>
        <dbReference type="ChEBI" id="CHEBI:28938"/>
        <dbReference type="ChEBI" id="CHEBI:30616"/>
        <dbReference type="ChEBI" id="CHEBI:33019"/>
        <dbReference type="ChEBI" id="CHEBI:45075"/>
        <dbReference type="ChEBI" id="CHEBI:61036"/>
        <dbReference type="ChEBI" id="CHEBI:456215"/>
        <dbReference type="EC" id="6.3.4.20"/>
    </reaction>
</comment>
<evidence type="ECO:0000256" key="6">
    <source>
        <dbReference type="ARBA" id="ARBA00022833"/>
    </source>
</evidence>
<dbReference type="eggNOG" id="COG0603">
    <property type="taxonomic scope" value="Bacteria"/>
</dbReference>
<sequence>MGITRMERNKMEKDSLIIVSGGMDSITMLYEYQQRIAIGVSFDYGSNHNQKEIPLAKMHCDRLGIRHIVIPLSFMHDYFKSSLLEGDDAIPEGHYEEENMKSTVVPFRNGIMLAVGCGLAVSNHLKYVMIANHGGDHTIYPDCRPEFIDSFSQAMAAGTFEGITILAPYTQISKGEIALRGKKLGINYAETWSCYKGGDKQCGKCGTCVERKEALAFAGINDDTPYED</sequence>
<comment type="similarity">
    <text evidence="8 11">Belongs to the QueC family.</text>
</comment>
<dbReference type="SUPFAM" id="SSF52402">
    <property type="entry name" value="Adenine nucleotide alpha hydrolases-like"/>
    <property type="match status" value="1"/>
</dbReference>
<reference evidence="12 13" key="1">
    <citation type="submission" date="2009-12" db="EMBL/GenBank/DDBJ databases">
        <title>Genome Sequence of Prevotella buccalis ATCC 35310.</title>
        <authorList>
            <person name="Durkin A.S."/>
            <person name="Madupu R."/>
            <person name="Torralba M."/>
            <person name="Methe B."/>
            <person name="Sutton G."/>
            <person name="Strausberg R.L."/>
            <person name="Nelson K.E."/>
        </authorList>
    </citation>
    <scope>NUCLEOTIDE SEQUENCE [LARGE SCALE GENOMIC DNA]</scope>
    <source>
        <strain evidence="12 13">ATCC 35310</strain>
    </source>
</reference>
<dbReference type="EMBL" id="ADEG01000087">
    <property type="protein sequence ID" value="EFA91447.1"/>
    <property type="molecule type" value="Genomic_DNA"/>
</dbReference>
<comment type="caution">
    <text evidence="12">The sequence shown here is derived from an EMBL/GenBank/DDBJ whole genome shotgun (WGS) entry which is preliminary data.</text>
</comment>
<evidence type="ECO:0000256" key="2">
    <source>
        <dbReference type="ARBA" id="ARBA00022598"/>
    </source>
</evidence>
<feature type="binding site" evidence="11">
    <location>
        <position position="202"/>
    </location>
    <ligand>
        <name>Zn(2+)</name>
        <dbReference type="ChEBI" id="CHEBI:29105"/>
    </ligand>
</feature>
<accession>D1W7N2</accession>
<evidence type="ECO:0000256" key="1">
    <source>
        <dbReference type="ARBA" id="ARBA00005061"/>
    </source>
</evidence>
<gene>
    <name evidence="11" type="primary">queC</name>
    <name evidence="12" type="ORF">HMPREF0650_1927</name>
</gene>
<dbReference type="PANTHER" id="PTHR42914">
    <property type="entry name" value="7-CYANO-7-DEAZAGUANINE SYNTHASE"/>
    <property type="match status" value="1"/>
</dbReference>
<keyword evidence="3 11" id="KW-0479">Metal-binding</keyword>
<dbReference type="InterPro" id="IPR014729">
    <property type="entry name" value="Rossmann-like_a/b/a_fold"/>
</dbReference>
<keyword evidence="5 11" id="KW-0671">Queuosine biosynthesis</keyword>
<dbReference type="CDD" id="cd01995">
    <property type="entry name" value="QueC-like"/>
    <property type="match status" value="1"/>
</dbReference>
<dbReference type="Proteomes" id="UP000005283">
    <property type="component" value="Unassembled WGS sequence"/>
</dbReference>
<evidence type="ECO:0000256" key="8">
    <source>
        <dbReference type="ARBA" id="ARBA00037993"/>
    </source>
</evidence>
<dbReference type="GO" id="GO:0008616">
    <property type="term" value="P:tRNA queuosine(34) biosynthetic process"/>
    <property type="evidence" value="ECO:0007669"/>
    <property type="project" value="UniProtKB-UniRule"/>
</dbReference>
<dbReference type="GO" id="GO:0008270">
    <property type="term" value="F:zinc ion binding"/>
    <property type="evidence" value="ECO:0007669"/>
    <property type="project" value="UniProtKB-UniRule"/>
</dbReference>
<dbReference type="AlphaFoldDB" id="D1W7N2"/>
<dbReference type="STRING" id="679190.HMPREF0650_1927"/>
<feature type="binding site" evidence="11">
    <location>
        <position position="208"/>
    </location>
    <ligand>
        <name>Zn(2+)</name>
        <dbReference type="ChEBI" id="CHEBI:29105"/>
    </ligand>
</feature>
<dbReference type="GO" id="GO:0005524">
    <property type="term" value="F:ATP binding"/>
    <property type="evidence" value="ECO:0007669"/>
    <property type="project" value="UniProtKB-UniRule"/>
</dbReference>
<keyword evidence="2 11" id="KW-0436">Ligase</keyword>
<keyword evidence="4 11" id="KW-0547">Nucleotide-binding</keyword>
<keyword evidence="6 11" id="KW-0862">Zinc</keyword>
<evidence type="ECO:0000256" key="7">
    <source>
        <dbReference type="ARBA" id="ARBA00022840"/>
    </source>
</evidence>
<keyword evidence="7 11" id="KW-0067">ATP-binding</keyword>
<dbReference type="UniPathway" id="UPA00391"/>
<evidence type="ECO:0000313" key="13">
    <source>
        <dbReference type="Proteomes" id="UP000005283"/>
    </source>
</evidence>
<evidence type="ECO:0000313" key="12">
    <source>
        <dbReference type="EMBL" id="EFA91447.1"/>
    </source>
</evidence>
<dbReference type="NCBIfam" id="TIGR00364">
    <property type="entry name" value="7-cyano-7-deazaguanine synthase QueC"/>
    <property type="match status" value="1"/>
</dbReference>
<keyword evidence="13" id="KW-1185">Reference proteome</keyword>
<feature type="binding site" evidence="11">
    <location>
        <begin position="19"/>
        <end position="29"/>
    </location>
    <ligand>
        <name>ATP</name>
        <dbReference type="ChEBI" id="CHEBI:30616"/>
    </ligand>
</feature>
<name>D1W7N2_9BACT</name>
<dbReference type="PIRSF" id="PIRSF006293">
    <property type="entry name" value="ExsB"/>
    <property type="match status" value="1"/>
</dbReference>
<dbReference type="Gene3D" id="3.40.50.620">
    <property type="entry name" value="HUPs"/>
    <property type="match status" value="1"/>
</dbReference>
<evidence type="ECO:0000256" key="9">
    <source>
        <dbReference type="ARBA" id="ARBA00039149"/>
    </source>
</evidence>
<protein>
    <recommendedName>
        <fullName evidence="9 11">7-cyano-7-deazaguanine synthase</fullName>
        <ecNumber evidence="9 11">6.3.4.20</ecNumber>
    </recommendedName>
    <alternativeName>
        <fullName evidence="11">7-cyano-7-carbaguanine synthase</fullName>
    </alternativeName>
    <alternativeName>
        <fullName evidence="11">PreQ(0) synthase</fullName>
    </alternativeName>
    <alternativeName>
        <fullName evidence="11">Queuosine biosynthesis protein QueC</fullName>
    </alternativeName>
</protein>
<feature type="binding site" evidence="11">
    <location>
        <position position="205"/>
    </location>
    <ligand>
        <name>Zn(2+)</name>
        <dbReference type="ChEBI" id="CHEBI:29105"/>
    </ligand>
</feature>
<dbReference type="HAMAP" id="MF_01633">
    <property type="entry name" value="QueC"/>
    <property type="match status" value="1"/>
</dbReference>
<dbReference type="InterPro" id="IPR018317">
    <property type="entry name" value="QueC"/>
</dbReference>
<comment type="function">
    <text evidence="11">Catalyzes the ATP-dependent conversion of 7-carboxy-7-deazaguanine (CDG) to 7-cyano-7-deazaguanine (preQ(0)).</text>
</comment>
<evidence type="ECO:0000256" key="10">
    <source>
        <dbReference type="ARBA" id="ARBA00047890"/>
    </source>
</evidence>
<evidence type="ECO:0000256" key="4">
    <source>
        <dbReference type="ARBA" id="ARBA00022741"/>
    </source>
</evidence>
<dbReference type="PANTHER" id="PTHR42914:SF1">
    <property type="entry name" value="7-CYANO-7-DEAZAGUANINE SYNTHASE"/>
    <property type="match status" value="1"/>
</dbReference>
<feature type="binding site" evidence="11">
    <location>
        <position position="194"/>
    </location>
    <ligand>
        <name>Zn(2+)</name>
        <dbReference type="ChEBI" id="CHEBI:29105"/>
    </ligand>
</feature>
<organism evidence="12 13">
    <name type="scientific">Hoylesella buccalis ATCC 35310</name>
    <dbReference type="NCBI Taxonomy" id="679190"/>
    <lineage>
        <taxon>Bacteria</taxon>
        <taxon>Pseudomonadati</taxon>
        <taxon>Bacteroidota</taxon>
        <taxon>Bacteroidia</taxon>
        <taxon>Bacteroidales</taxon>
        <taxon>Prevotellaceae</taxon>
        <taxon>Hoylesella</taxon>
    </lineage>
</organism>
<evidence type="ECO:0000256" key="3">
    <source>
        <dbReference type="ARBA" id="ARBA00022723"/>
    </source>
</evidence>
<dbReference type="Pfam" id="PF06508">
    <property type="entry name" value="QueC"/>
    <property type="match status" value="1"/>
</dbReference>
<comment type="cofactor">
    <cofactor evidence="11">
        <name>Zn(2+)</name>
        <dbReference type="ChEBI" id="CHEBI:29105"/>
    </cofactor>
    <text evidence="11">Binds 1 zinc ion per subunit.</text>
</comment>
<evidence type="ECO:0000256" key="5">
    <source>
        <dbReference type="ARBA" id="ARBA00022785"/>
    </source>
</evidence>
<proteinExistence type="inferred from homology"/>
<evidence type="ECO:0000256" key="11">
    <source>
        <dbReference type="HAMAP-Rule" id="MF_01633"/>
    </source>
</evidence>